<dbReference type="CDD" id="cd00096">
    <property type="entry name" value="Ig"/>
    <property type="match status" value="1"/>
</dbReference>
<keyword evidence="8" id="KW-0675">Receptor</keyword>
<feature type="domain" description="Ig-like" evidence="13">
    <location>
        <begin position="134"/>
        <end position="214"/>
    </location>
</feature>
<dbReference type="AlphaFoldDB" id="A0A673CI30"/>
<dbReference type="GO" id="GO:0042130">
    <property type="term" value="P:negative regulation of T cell proliferation"/>
    <property type="evidence" value="ECO:0007669"/>
    <property type="project" value="TreeGrafter"/>
</dbReference>
<keyword evidence="15" id="KW-1185">Reference proteome</keyword>
<dbReference type="FunFam" id="2.60.40.10:FF:000142">
    <property type="entry name" value="V-set domain-containing T-cell activation inhibitor 1"/>
    <property type="match status" value="1"/>
</dbReference>
<evidence type="ECO:0000256" key="4">
    <source>
        <dbReference type="ARBA" id="ARBA00022729"/>
    </source>
</evidence>
<dbReference type="GO" id="GO:0007166">
    <property type="term" value="P:cell surface receptor signaling pathway"/>
    <property type="evidence" value="ECO:0007669"/>
    <property type="project" value="TreeGrafter"/>
</dbReference>
<feature type="transmembrane region" description="Helical" evidence="11">
    <location>
        <begin position="315"/>
        <end position="337"/>
    </location>
</feature>
<keyword evidence="10" id="KW-0393">Immunoglobulin domain</keyword>
<evidence type="ECO:0000256" key="6">
    <source>
        <dbReference type="ARBA" id="ARBA00023136"/>
    </source>
</evidence>
<organism evidence="14 15">
    <name type="scientific">Sphaeramia orbicularis</name>
    <name type="common">orbiculate cardinalfish</name>
    <dbReference type="NCBI Taxonomy" id="375764"/>
    <lineage>
        <taxon>Eukaryota</taxon>
        <taxon>Metazoa</taxon>
        <taxon>Chordata</taxon>
        <taxon>Craniata</taxon>
        <taxon>Vertebrata</taxon>
        <taxon>Euteleostomi</taxon>
        <taxon>Actinopterygii</taxon>
        <taxon>Neopterygii</taxon>
        <taxon>Teleostei</taxon>
        <taxon>Neoteleostei</taxon>
        <taxon>Acanthomorphata</taxon>
        <taxon>Gobiaria</taxon>
        <taxon>Kurtiformes</taxon>
        <taxon>Apogonoidei</taxon>
        <taxon>Apogonidae</taxon>
        <taxon>Apogoninae</taxon>
        <taxon>Sphaeramia</taxon>
    </lineage>
</organism>
<feature type="signal peptide" evidence="12">
    <location>
        <begin position="1"/>
        <end position="19"/>
    </location>
</feature>
<reference evidence="14" key="1">
    <citation type="submission" date="2019-06" db="EMBL/GenBank/DDBJ databases">
        <authorList>
            <consortium name="Wellcome Sanger Institute Data Sharing"/>
        </authorList>
    </citation>
    <scope>NUCLEOTIDE SEQUENCE [LARGE SCALE GENOMIC DNA]</scope>
</reference>
<dbReference type="SMART" id="SM00408">
    <property type="entry name" value="IGc2"/>
    <property type="match status" value="2"/>
</dbReference>
<evidence type="ECO:0000256" key="10">
    <source>
        <dbReference type="ARBA" id="ARBA00023319"/>
    </source>
</evidence>
<evidence type="ECO:0000256" key="3">
    <source>
        <dbReference type="ARBA" id="ARBA00022692"/>
    </source>
</evidence>
<evidence type="ECO:0000256" key="5">
    <source>
        <dbReference type="ARBA" id="ARBA00022989"/>
    </source>
</evidence>
<dbReference type="GO" id="GO:0031295">
    <property type="term" value="P:T cell costimulation"/>
    <property type="evidence" value="ECO:0007669"/>
    <property type="project" value="TreeGrafter"/>
</dbReference>
<dbReference type="InterPro" id="IPR013783">
    <property type="entry name" value="Ig-like_fold"/>
</dbReference>
<dbReference type="Proteomes" id="UP000472271">
    <property type="component" value="Chromosome 20"/>
</dbReference>
<reference evidence="14" key="2">
    <citation type="submission" date="2025-08" db="UniProtKB">
        <authorList>
            <consortium name="Ensembl"/>
        </authorList>
    </citation>
    <scope>IDENTIFICATION</scope>
</reference>
<accession>A0A673CI30</accession>
<evidence type="ECO:0000256" key="7">
    <source>
        <dbReference type="ARBA" id="ARBA00023157"/>
    </source>
</evidence>
<dbReference type="SMART" id="SM00409">
    <property type="entry name" value="IG"/>
    <property type="match status" value="2"/>
</dbReference>
<sequence length="350" mass="39889">MRGQIFIYFFTFLWTSAAGDDDTKVSCIFMRPCILPCSFRSGIEVIHWVKEPSNIQVYSYYDKSAQLSQQDVHFKGRTSLFGDTVSGGNASLQLREVEVQDEGRYKCYTRIGEDTKDSFISLKVDAPVDKVDIDEVENRIFCSSEGIYPKPELTWSISPSSTETEQNKPTVLQNDQKLYTISSYLMPLDNITDVKYSCNISTQNSWRRATLVTSDYFNRTDTEITIPCAAPHTSLTSFIWRFNQTHIIVNQTGQVSETWSQKVKVSASGSLTLKDLTPDQEGMYTCELTNDKEMYKNNVFLRIEGKKEKRESPDYLWIIGVVAMVVAVFAIAVIVLYKYCHTGRPREGVI</sequence>
<keyword evidence="3 11" id="KW-0812">Transmembrane</keyword>
<dbReference type="PANTHER" id="PTHR25466">
    <property type="entry name" value="T-LYMPHOCYTE ACTIVATION ANTIGEN"/>
    <property type="match status" value="1"/>
</dbReference>
<evidence type="ECO:0000259" key="13">
    <source>
        <dbReference type="PROSITE" id="PS50835"/>
    </source>
</evidence>
<reference evidence="14" key="3">
    <citation type="submission" date="2025-09" db="UniProtKB">
        <authorList>
            <consortium name="Ensembl"/>
        </authorList>
    </citation>
    <scope>IDENTIFICATION</scope>
</reference>
<dbReference type="Pfam" id="PF07686">
    <property type="entry name" value="V-set"/>
    <property type="match status" value="2"/>
</dbReference>
<evidence type="ECO:0000256" key="12">
    <source>
        <dbReference type="SAM" id="SignalP"/>
    </source>
</evidence>
<dbReference type="GO" id="GO:0009897">
    <property type="term" value="C:external side of plasma membrane"/>
    <property type="evidence" value="ECO:0007669"/>
    <property type="project" value="TreeGrafter"/>
</dbReference>
<dbReference type="InterPro" id="IPR007110">
    <property type="entry name" value="Ig-like_dom"/>
</dbReference>
<evidence type="ECO:0000313" key="15">
    <source>
        <dbReference type="Proteomes" id="UP000472271"/>
    </source>
</evidence>
<evidence type="ECO:0000256" key="2">
    <source>
        <dbReference type="ARBA" id="ARBA00022475"/>
    </source>
</evidence>
<dbReference type="InParanoid" id="A0A673CI30"/>
<dbReference type="Ensembl" id="ENSSORT00005054213.1">
    <property type="protein sequence ID" value="ENSSORP00005052959.1"/>
    <property type="gene ID" value="ENSSORG00005023859.1"/>
</dbReference>
<dbReference type="GO" id="GO:0006955">
    <property type="term" value="P:immune response"/>
    <property type="evidence" value="ECO:0007669"/>
    <property type="project" value="TreeGrafter"/>
</dbReference>
<evidence type="ECO:0000313" key="14">
    <source>
        <dbReference type="Ensembl" id="ENSSORP00005052959.1"/>
    </source>
</evidence>
<feature type="chain" id="PRO_5025419813" description="Ig-like domain-containing protein" evidence="12">
    <location>
        <begin position="20"/>
        <end position="350"/>
    </location>
</feature>
<dbReference type="InterPro" id="IPR013106">
    <property type="entry name" value="Ig_V-set"/>
</dbReference>
<dbReference type="InterPro" id="IPR003598">
    <property type="entry name" value="Ig_sub2"/>
</dbReference>
<dbReference type="PANTHER" id="PTHR25466:SF14">
    <property type="entry name" value="BUTYROPHILIN SUBFAMILY 2 MEMBER A2-LIKE-RELATED"/>
    <property type="match status" value="1"/>
</dbReference>
<keyword evidence="4 12" id="KW-0732">Signal</keyword>
<evidence type="ECO:0000256" key="11">
    <source>
        <dbReference type="SAM" id="Phobius"/>
    </source>
</evidence>
<dbReference type="SUPFAM" id="SSF48726">
    <property type="entry name" value="Immunoglobulin"/>
    <property type="match status" value="3"/>
</dbReference>
<keyword evidence="6 11" id="KW-0472">Membrane</keyword>
<protein>
    <recommendedName>
        <fullName evidence="13">Ig-like domain-containing protein</fullName>
    </recommendedName>
</protein>
<feature type="domain" description="Ig-like" evidence="13">
    <location>
        <begin position="224"/>
        <end position="302"/>
    </location>
</feature>
<dbReference type="GO" id="GO:0042102">
    <property type="term" value="P:positive regulation of T cell proliferation"/>
    <property type="evidence" value="ECO:0007669"/>
    <property type="project" value="TreeGrafter"/>
</dbReference>
<dbReference type="InterPro" id="IPR036179">
    <property type="entry name" value="Ig-like_dom_sf"/>
</dbReference>
<dbReference type="Gene3D" id="2.60.40.10">
    <property type="entry name" value="Immunoglobulins"/>
    <property type="match status" value="3"/>
</dbReference>
<feature type="domain" description="Ig-like" evidence="13">
    <location>
        <begin position="35"/>
        <end position="121"/>
    </location>
</feature>
<comment type="subcellular location">
    <subcellularLocation>
        <location evidence="1">Cell membrane</location>
        <topology evidence="1">Single-pass type I membrane protein</topology>
    </subcellularLocation>
</comment>
<proteinExistence type="predicted"/>
<keyword evidence="5 11" id="KW-1133">Transmembrane helix</keyword>
<evidence type="ECO:0000256" key="8">
    <source>
        <dbReference type="ARBA" id="ARBA00023170"/>
    </source>
</evidence>
<dbReference type="InterPro" id="IPR051713">
    <property type="entry name" value="T-cell_Activation_Regulation"/>
</dbReference>
<evidence type="ECO:0000256" key="9">
    <source>
        <dbReference type="ARBA" id="ARBA00023180"/>
    </source>
</evidence>
<dbReference type="PROSITE" id="PS50835">
    <property type="entry name" value="IG_LIKE"/>
    <property type="match status" value="3"/>
</dbReference>
<dbReference type="GO" id="GO:0071222">
    <property type="term" value="P:cellular response to lipopolysaccharide"/>
    <property type="evidence" value="ECO:0007669"/>
    <property type="project" value="TreeGrafter"/>
</dbReference>
<dbReference type="SMART" id="SM00406">
    <property type="entry name" value="IGv"/>
    <property type="match status" value="2"/>
</dbReference>
<evidence type="ECO:0000256" key="1">
    <source>
        <dbReference type="ARBA" id="ARBA00004251"/>
    </source>
</evidence>
<dbReference type="InterPro" id="IPR003599">
    <property type="entry name" value="Ig_sub"/>
</dbReference>
<keyword evidence="9" id="KW-0325">Glycoprotein</keyword>
<keyword evidence="2" id="KW-1003">Cell membrane</keyword>
<keyword evidence="7" id="KW-1015">Disulfide bond</keyword>
<name>A0A673CI30_9TELE</name>